<evidence type="ECO:0000256" key="1">
    <source>
        <dbReference type="ARBA" id="ARBA00009981"/>
    </source>
</evidence>
<sequence length="74" mass="8116">MTIVDIHKAETQLETLINRMLAGEAIVIAKSGQPVAHLMPIEAPQPRTPGIAKGRITNAFFEPLPEDELQAWEA</sequence>
<evidence type="ECO:0000313" key="2">
    <source>
        <dbReference type="EMBL" id="ETX01046.1"/>
    </source>
</evidence>
<dbReference type="SUPFAM" id="SSF143120">
    <property type="entry name" value="YefM-like"/>
    <property type="match status" value="1"/>
</dbReference>
<dbReference type="InterPro" id="IPR036165">
    <property type="entry name" value="YefM-like_sf"/>
</dbReference>
<dbReference type="EMBL" id="AZHW01000276">
    <property type="protein sequence ID" value="ETX01046.1"/>
    <property type="molecule type" value="Genomic_DNA"/>
</dbReference>
<dbReference type="HOGENOM" id="CLU_163140_3_0_7"/>
<accession>W4LTJ8</accession>
<evidence type="ECO:0000313" key="3">
    <source>
        <dbReference type="Proteomes" id="UP000019141"/>
    </source>
</evidence>
<proteinExistence type="inferred from homology"/>
<gene>
    <name evidence="2" type="ORF">ETSY1_08975</name>
</gene>
<organism evidence="2 3">
    <name type="scientific">Entotheonella factor</name>
    <dbReference type="NCBI Taxonomy" id="1429438"/>
    <lineage>
        <taxon>Bacteria</taxon>
        <taxon>Pseudomonadati</taxon>
        <taxon>Nitrospinota/Tectimicrobiota group</taxon>
        <taxon>Candidatus Tectimicrobiota</taxon>
        <taxon>Candidatus Entotheonellia</taxon>
        <taxon>Candidatus Entotheonellales</taxon>
        <taxon>Candidatus Entotheonellaceae</taxon>
        <taxon>Candidatus Entotheonella</taxon>
    </lineage>
</organism>
<keyword evidence="3" id="KW-1185">Reference proteome</keyword>
<dbReference type="Proteomes" id="UP000019141">
    <property type="component" value="Unassembled WGS sequence"/>
</dbReference>
<name>W4LTJ8_ENTF1</name>
<protein>
    <submittedName>
        <fullName evidence="2">Antitoxin</fullName>
    </submittedName>
</protein>
<comment type="caution">
    <text evidence="2">The sequence shown here is derived from an EMBL/GenBank/DDBJ whole genome shotgun (WGS) entry which is preliminary data.</text>
</comment>
<dbReference type="AlphaFoldDB" id="W4LTJ8"/>
<reference evidence="2 3" key="1">
    <citation type="journal article" date="2014" name="Nature">
        <title>An environmental bacterial taxon with a large and distinct metabolic repertoire.</title>
        <authorList>
            <person name="Wilson M.C."/>
            <person name="Mori T."/>
            <person name="Ruckert C."/>
            <person name="Uria A.R."/>
            <person name="Helf M.J."/>
            <person name="Takada K."/>
            <person name="Gernert C."/>
            <person name="Steffens U.A."/>
            <person name="Heycke N."/>
            <person name="Schmitt S."/>
            <person name="Rinke C."/>
            <person name="Helfrich E.J."/>
            <person name="Brachmann A.O."/>
            <person name="Gurgui C."/>
            <person name="Wakimoto T."/>
            <person name="Kracht M."/>
            <person name="Crusemann M."/>
            <person name="Hentschel U."/>
            <person name="Abe I."/>
            <person name="Matsunaga S."/>
            <person name="Kalinowski J."/>
            <person name="Takeyama H."/>
            <person name="Piel J."/>
        </authorList>
    </citation>
    <scope>NUCLEOTIDE SEQUENCE [LARGE SCALE GENOMIC DNA]</scope>
    <source>
        <strain evidence="3">TSY1</strain>
    </source>
</reference>
<comment type="similarity">
    <text evidence="1">Belongs to the phD/YefM antitoxin family.</text>
</comment>